<reference evidence="6" key="1">
    <citation type="submission" date="2013-05" db="EMBL/GenBank/DDBJ databases">
        <title>The Genome sequence of Mucor circinelloides f. circinelloides 1006PhL.</title>
        <authorList>
            <consortium name="The Broad Institute Genomics Platform"/>
            <person name="Cuomo C."/>
            <person name="Earl A."/>
            <person name="Findley K."/>
            <person name="Lee S.C."/>
            <person name="Walker B."/>
            <person name="Young S."/>
            <person name="Zeng Q."/>
            <person name="Gargeya S."/>
            <person name="Fitzgerald M."/>
            <person name="Haas B."/>
            <person name="Abouelleil A."/>
            <person name="Allen A.W."/>
            <person name="Alvarado L."/>
            <person name="Arachchi H.M."/>
            <person name="Berlin A.M."/>
            <person name="Chapman S.B."/>
            <person name="Gainer-Dewar J."/>
            <person name="Goldberg J."/>
            <person name="Griggs A."/>
            <person name="Gujja S."/>
            <person name="Hansen M."/>
            <person name="Howarth C."/>
            <person name="Imamovic A."/>
            <person name="Ireland A."/>
            <person name="Larimer J."/>
            <person name="McCowan C."/>
            <person name="Murphy C."/>
            <person name="Pearson M."/>
            <person name="Poon T.W."/>
            <person name="Priest M."/>
            <person name="Roberts A."/>
            <person name="Saif S."/>
            <person name="Shea T."/>
            <person name="Sisk P."/>
            <person name="Sykes S."/>
            <person name="Wortman J."/>
            <person name="Nusbaum C."/>
            <person name="Birren B."/>
        </authorList>
    </citation>
    <scope>NUCLEOTIDE SEQUENCE [LARGE SCALE GENOMIC DNA]</scope>
    <source>
        <strain evidence="6">1006PhL</strain>
    </source>
</reference>
<dbReference type="Proteomes" id="UP000014254">
    <property type="component" value="Unassembled WGS sequence"/>
</dbReference>
<dbReference type="SMART" id="SM00398">
    <property type="entry name" value="HMG"/>
    <property type="match status" value="2"/>
</dbReference>
<feature type="DNA-binding region" description="HMG box" evidence="2">
    <location>
        <begin position="286"/>
        <end position="354"/>
    </location>
</feature>
<dbReference type="GO" id="GO:0005634">
    <property type="term" value="C:nucleus"/>
    <property type="evidence" value="ECO:0007669"/>
    <property type="project" value="UniProtKB-UniRule"/>
</dbReference>
<feature type="region of interest" description="Disordered" evidence="3">
    <location>
        <begin position="241"/>
        <end position="286"/>
    </location>
</feature>
<feature type="compositionally biased region" description="Basic residues" evidence="3">
    <location>
        <begin position="273"/>
        <end position="285"/>
    </location>
</feature>
<dbReference type="PROSITE" id="PS50118">
    <property type="entry name" value="HMG_BOX_2"/>
    <property type="match status" value="2"/>
</dbReference>
<dbReference type="EMBL" id="KE123932">
    <property type="protein sequence ID" value="EPB89641.1"/>
    <property type="molecule type" value="Genomic_DNA"/>
</dbReference>
<feature type="region of interest" description="Disordered" evidence="3">
    <location>
        <begin position="1"/>
        <end position="119"/>
    </location>
</feature>
<dbReference type="SUPFAM" id="SSF47095">
    <property type="entry name" value="HMG-box"/>
    <property type="match status" value="2"/>
</dbReference>
<dbReference type="AlphaFoldDB" id="S2JH41"/>
<dbReference type="OrthoDB" id="1919336at2759"/>
<proteinExistence type="predicted"/>
<dbReference type="InterPro" id="IPR009071">
    <property type="entry name" value="HMG_box_dom"/>
</dbReference>
<evidence type="ECO:0000313" key="6">
    <source>
        <dbReference type="Proteomes" id="UP000014254"/>
    </source>
</evidence>
<protein>
    <recommendedName>
        <fullName evidence="4">HMG box domain-containing protein</fullName>
    </recommendedName>
</protein>
<dbReference type="InterPro" id="IPR036910">
    <property type="entry name" value="HMG_box_dom_sf"/>
</dbReference>
<dbReference type="eggNOG" id="KOG0527">
    <property type="taxonomic scope" value="Eukaryota"/>
</dbReference>
<feature type="region of interest" description="Disordered" evidence="3">
    <location>
        <begin position="356"/>
        <end position="385"/>
    </location>
</feature>
<feature type="compositionally biased region" description="Pro residues" evidence="3">
    <location>
        <begin position="51"/>
        <end position="70"/>
    </location>
</feature>
<dbReference type="Gene3D" id="1.10.30.10">
    <property type="entry name" value="High mobility group box domain"/>
    <property type="match status" value="2"/>
</dbReference>
<name>S2JH41_MUCC1</name>
<dbReference type="Pfam" id="PF00505">
    <property type="entry name" value="HMG_box"/>
    <property type="match status" value="2"/>
</dbReference>
<evidence type="ECO:0000256" key="1">
    <source>
        <dbReference type="ARBA" id="ARBA00023125"/>
    </source>
</evidence>
<keyword evidence="6" id="KW-1185">Reference proteome</keyword>
<gene>
    <name evidence="5" type="ORF">HMPREF1544_03573</name>
</gene>
<keyword evidence="2" id="KW-0539">Nucleus</keyword>
<evidence type="ECO:0000313" key="5">
    <source>
        <dbReference type="EMBL" id="EPB89641.1"/>
    </source>
</evidence>
<organism evidence="5 6">
    <name type="scientific">Mucor circinelloides f. circinelloides (strain 1006PhL)</name>
    <name type="common">Mucormycosis agent</name>
    <name type="synonym">Calyptromyces circinelloides</name>
    <dbReference type="NCBI Taxonomy" id="1220926"/>
    <lineage>
        <taxon>Eukaryota</taxon>
        <taxon>Fungi</taxon>
        <taxon>Fungi incertae sedis</taxon>
        <taxon>Mucoromycota</taxon>
        <taxon>Mucoromycotina</taxon>
        <taxon>Mucoromycetes</taxon>
        <taxon>Mucorales</taxon>
        <taxon>Mucorineae</taxon>
        <taxon>Mucoraceae</taxon>
        <taxon>Mucor</taxon>
    </lineage>
</organism>
<accession>S2JH41</accession>
<feature type="compositionally biased region" description="Acidic residues" evidence="3">
    <location>
        <begin position="78"/>
        <end position="93"/>
    </location>
</feature>
<feature type="compositionally biased region" description="Low complexity" evidence="3">
    <location>
        <begin position="37"/>
        <end position="50"/>
    </location>
</feature>
<evidence type="ECO:0000259" key="4">
    <source>
        <dbReference type="PROSITE" id="PS50118"/>
    </source>
</evidence>
<dbReference type="eggNOG" id="KOG0381">
    <property type="taxonomic scope" value="Eukaryota"/>
</dbReference>
<evidence type="ECO:0000256" key="3">
    <source>
        <dbReference type="SAM" id="MobiDB-lite"/>
    </source>
</evidence>
<dbReference type="STRING" id="1220926.S2JH41"/>
<keyword evidence="1 2" id="KW-0238">DNA-binding</keyword>
<dbReference type="VEuPathDB" id="FungiDB:HMPREF1544_03573"/>
<feature type="domain" description="HMG box" evidence="4">
    <location>
        <begin position="286"/>
        <end position="354"/>
    </location>
</feature>
<dbReference type="GO" id="GO:0003677">
    <property type="term" value="F:DNA binding"/>
    <property type="evidence" value="ECO:0007669"/>
    <property type="project" value="UniProtKB-UniRule"/>
</dbReference>
<feature type="DNA-binding region" description="HMG box" evidence="2">
    <location>
        <begin position="125"/>
        <end position="193"/>
    </location>
</feature>
<feature type="domain" description="HMG box" evidence="4">
    <location>
        <begin position="125"/>
        <end position="193"/>
    </location>
</feature>
<evidence type="ECO:0000256" key="2">
    <source>
        <dbReference type="PROSITE-ProRule" id="PRU00267"/>
    </source>
</evidence>
<dbReference type="CDD" id="cd01389">
    <property type="entry name" value="HMG-box_ROX1-like"/>
    <property type="match status" value="1"/>
</dbReference>
<dbReference type="PANTHER" id="PTHR48112">
    <property type="entry name" value="HIGH MOBILITY GROUP PROTEIN DSP1"/>
    <property type="match status" value="1"/>
</dbReference>
<sequence>MGHSQRRPFSKFTSFHALKQRRYSTDQSPSPPPHFPPVSASSAITNTAAAAPPPPPPPPSFAIPFSPPPSIKTSLNYDDFDDSNSPIDSEEADNSVATVKKDIDEPDEPDTPCPSNRPTIALQKLKRPPNAYLLFNRDMRRKLLKQSPKMTVAEISKEVGDWWKALPDVEREYYVKEASILKEEHLKKYPDFIYTRRSKAQLAEAKKTSKLGRKLKSETVQKYENQQPPMANNNATSVATANASTGTSADKDTATTRKRSRKLNASGGQRDPRGRKKKRHKHPFAPKHPMSAYLYYLASVYPQVSLNFPGSTVGPISKSISKTWHAMSPEERLPWKQKADSDKARYAREMQVYMAANNPSTPGGEEDEEPKNRVSDDSDDESGEVDVDVHTLAAVVNMVNTNPNDGNLMYYRK</sequence>
<dbReference type="PANTHER" id="PTHR48112:SF5">
    <property type="entry name" value="BOX PROTEIN, PUTATIVE (AFU_ORTHOLOGUE AFUA_1G04550)-RELATED"/>
    <property type="match status" value="1"/>
</dbReference>
<dbReference type="InterPro" id="IPR050342">
    <property type="entry name" value="HMGB"/>
</dbReference>
<dbReference type="InParanoid" id="S2JH41"/>